<keyword evidence="3" id="KW-0378">Hydrolase</keyword>
<dbReference type="CDD" id="cd07720">
    <property type="entry name" value="OPHC2-like_MBL-fold"/>
    <property type="match status" value="1"/>
</dbReference>
<dbReference type="SUPFAM" id="SSF56281">
    <property type="entry name" value="Metallo-hydrolase/oxidoreductase"/>
    <property type="match status" value="1"/>
</dbReference>
<dbReference type="RefSeq" id="WP_284253560.1">
    <property type="nucleotide sequence ID" value="NZ_BAAAQO010000002.1"/>
</dbReference>
<dbReference type="InterPro" id="IPR001279">
    <property type="entry name" value="Metallo-B-lactamas"/>
</dbReference>
<dbReference type="InterPro" id="IPR051013">
    <property type="entry name" value="MBL_superfamily_lactonases"/>
</dbReference>
<dbReference type="Pfam" id="PF00753">
    <property type="entry name" value="Lactamase_B"/>
    <property type="match status" value="1"/>
</dbReference>
<evidence type="ECO:0000259" key="5">
    <source>
        <dbReference type="SMART" id="SM00849"/>
    </source>
</evidence>
<proteinExistence type="inferred from homology"/>
<evidence type="ECO:0000256" key="2">
    <source>
        <dbReference type="ARBA" id="ARBA00022723"/>
    </source>
</evidence>
<dbReference type="Proteomes" id="UP001157034">
    <property type="component" value="Unassembled WGS sequence"/>
</dbReference>
<dbReference type="PANTHER" id="PTHR42978:SF6">
    <property type="entry name" value="QUORUM-QUENCHING LACTONASE YTNP-RELATED"/>
    <property type="match status" value="1"/>
</dbReference>
<evidence type="ECO:0000313" key="7">
    <source>
        <dbReference type="Proteomes" id="UP001157034"/>
    </source>
</evidence>
<gene>
    <name evidence="6" type="ORF">GCM10025881_14850</name>
</gene>
<feature type="domain" description="Metallo-beta-lactamase" evidence="5">
    <location>
        <begin position="60"/>
        <end position="265"/>
    </location>
</feature>
<name>A0ABQ6K235_9MICO</name>
<evidence type="ECO:0000256" key="1">
    <source>
        <dbReference type="ARBA" id="ARBA00007749"/>
    </source>
</evidence>
<protein>
    <submittedName>
        <fullName evidence="6">MBL fold metallo-hydrolase</fullName>
    </submittedName>
</protein>
<evidence type="ECO:0000313" key="6">
    <source>
        <dbReference type="EMBL" id="GMA94661.1"/>
    </source>
</evidence>
<comment type="caution">
    <text evidence="6">The sequence shown here is derived from an EMBL/GenBank/DDBJ whole genome shotgun (WGS) entry which is preliminary data.</text>
</comment>
<keyword evidence="2" id="KW-0479">Metal-binding</keyword>
<organism evidence="6 7">
    <name type="scientific">Pseudolysinimonas kribbensis</name>
    <dbReference type="NCBI Taxonomy" id="433641"/>
    <lineage>
        <taxon>Bacteria</taxon>
        <taxon>Bacillati</taxon>
        <taxon>Actinomycetota</taxon>
        <taxon>Actinomycetes</taxon>
        <taxon>Micrococcales</taxon>
        <taxon>Microbacteriaceae</taxon>
        <taxon>Pseudolysinimonas</taxon>
    </lineage>
</organism>
<comment type="similarity">
    <text evidence="1">Belongs to the metallo-beta-lactamase superfamily.</text>
</comment>
<accession>A0ABQ6K235</accession>
<evidence type="ECO:0000256" key="3">
    <source>
        <dbReference type="ARBA" id="ARBA00022801"/>
    </source>
</evidence>
<evidence type="ECO:0000256" key="4">
    <source>
        <dbReference type="ARBA" id="ARBA00022833"/>
    </source>
</evidence>
<keyword evidence="7" id="KW-1185">Reference proteome</keyword>
<dbReference type="Gene3D" id="3.60.15.10">
    <property type="entry name" value="Ribonuclease Z/Hydroxyacylglutathione hydrolase-like"/>
    <property type="match status" value="1"/>
</dbReference>
<keyword evidence="4" id="KW-0862">Zinc</keyword>
<sequence>MIAVPQKQIPGIYHRRIGDIVVTAISDGLMIPDHTMTRNLSEDELSRALASGFRRRLAFSVNAFLLRTRDRIALIDTGSGAYFGSATGHVLENLRAAGVAPEEIDTVLLTHMHPDHSAGLTDVASGSAIYPNAELLVHENEPRHWFDDAQMARASDLYKRIHFQYTREQVTPYLDGMRTFSGGEVLPGVTAVELAGHTPGHSGYLVESGGEGLLIWGDIIHIPEIQFARPEIVMVPDLDPGMAEASRRRILDLAEQERVLVTGAHLHYPGFGYVSRENGVYRYHPEAWKQEW</sequence>
<dbReference type="PANTHER" id="PTHR42978">
    <property type="entry name" value="QUORUM-QUENCHING LACTONASE YTNP-RELATED-RELATED"/>
    <property type="match status" value="1"/>
</dbReference>
<reference evidence="7" key="1">
    <citation type="journal article" date="2019" name="Int. J. Syst. Evol. Microbiol.">
        <title>The Global Catalogue of Microorganisms (GCM) 10K type strain sequencing project: providing services to taxonomists for standard genome sequencing and annotation.</title>
        <authorList>
            <consortium name="The Broad Institute Genomics Platform"/>
            <consortium name="The Broad Institute Genome Sequencing Center for Infectious Disease"/>
            <person name="Wu L."/>
            <person name="Ma J."/>
        </authorList>
    </citation>
    <scope>NUCLEOTIDE SEQUENCE [LARGE SCALE GENOMIC DNA]</scope>
    <source>
        <strain evidence="7">NBRC 108894</strain>
    </source>
</reference>
<dbReference type="EMBL" id="BSVB01000001">
    <property type="protein sequence ID" value="GMA94661.1"/>
    <property type="molecule type" value="Genomic_DNA"/>
</dbReference>
<dbReference type="SMART" id="SM00849">
    <property type="entry name" value="Lactamase_B"/>
    <property type="match status" value="1"/>
</dbReference>
<dbReference type="InterPro" id="IPR036866">
    <property type="entry name" value="RibonucZ/Hydroxyglut_hydro"/>
</dbReference>